<name>A0A1F7WXK6_9BACT</name>
<evidence type="ECO:0000256" key="4">
    <source>
        <dbReference type="ARBA" id="ARBA00022741"/>
    </source>
</evidence>
<feature type="repeat" description="TPR" evidence="7">
    <location>
        <begin position="963"/>
        <end position="996"/>
    </location>
</feature>
<dbReference type="Gene3D" id="1.10.510.10">
    <property type="entry name" value="Transferase(Phosphotransferase) domain 1"/>
    <property type="match status" value="1"/>
</dbReference>
<comment type="caution">
    <text evidence="10">The sequence shown here is derived from an EMBL/GenBank/DDBJ whole genome shotgun (WGS) entry which is preliminary data.</text>
</comment>
<feature type="repeat" description="TPR" evidence="7">
    <location>
        <begin position="873"/>
        <end position="906"/>
    </location>
</feature>
<dbReference type="CDD" id="cd14014">
    <property type="entry name" value="STKc_PknB_like"/>
    <property type="match status" value="1"/>
</dbReference>
<dbReference type="SUPFAM" id="SSF56112">
    <property type="entry name" value="Protein kinase-like (PK-like)"/>
    <property type="match status" value="1"/>
</dbReference>
<dbReference type="PANTHER" id="PTHR43289:SF6">
    <property type="entry name" value="SERINE_THREONINE-PROTEIN KINASE NEKL-3"/>
    <property type="match status" value="1"/>
</dbReference>
<dbReference type="Pfam" id="PF13181">
    <property type="entry name" value="TPR_8"/>
    <property type="match status" value="2"/>
</dbReference>
<evidence type="ECO:0000256" key="2">
    <source>
        <dbReference type="ARBA" id="ARBA00022527"/>
    </source>
</evidence>
<evidence type="ECO:0000259" key="9">
    <source>
        <dbReference type="PROSITE" id="PS50011"/>
    </source>
</evidence>
<dbReference type="Gene3D" id="1.25.40.10">
    <property type="entry name" value="Tetratricopeptide repeat domain"/>
    <property type="match status" value="3"/>
</dbReference>
<dbReference type="InterPro" id="IPR011009">
    <property type="entry name" value="Kinase-like_dom_sf"/>
</dbReference>
<dbReference type="GO" id="GO:0004674">
    <property type="term" value="F:protein serine/threonine kinase activity"/>
    <property type="evidence" value="ECO:0007669"/>
    <property type="project" value="UniProtKB-KW"/>
</dbReference>
<dbReference type="EC" id="2.7.11.1" evidence="1"/>
<keyword evidence="3" id="KW-0808">Transferase</keyword>
<dbReference type="InterPro" id="IPR019734">
    <property type="entry name" value="TPR_rpt"/>
</dbReference>
<gene>
    <name evidence="10" type="ORF">A2008_01030</name>
</gene>
<dbReference type="Pfam" id="PF13432">
    <property type="entry name" value="TPR_16"/>
    <property type="match status" value="1"/>
</dbReference>
<evidence type="ECO:0000256" key="7">
    <source>
        <dbReference type="PROSITE-ProRule" id="PRU00339"/>
    </source>
</evidence>
<dbReference type="PROSITE" id="PS50011">
    <property type="entry name" value="PROTEIN_KINASE_DOM"/>
    <property type="match status" value="1"/>
</dbReference>
<dbReference type="STRING" id="1817813.A2008_01030"/>
<feature type="domain" description="Protein kinase" evidence="9">
    <location>
        <begin position="1125"/>
        <end position="1378"/>
    </location>
</feature>
<dbReference type="SMART" id="SM00220">
    <property type="entry name" value="S_TKc"/>
    <property type="match status" value="1"/>
</dbReference>
<dbReference type="Gene3D" id="3.30.200.20">
    <property type="entry name" value="Phosphorylase Kinase, domain 1"/>
    <property type="match status" value="1"/>
</dbReference>
<evidence type="ECO:0000313" key="10">
    <source>
        <dbReference type="EMBL" id="OGM07584.1"/>
    </source>
</evidence>
<dbReference type="PROSITE" id="PS00108">
    <property type="entry name" value="PROTEIN_KINASE_ST"/>
    <property type="match status" value="1"/>
</dbReference>
<dbReference type="GO" id="GO:0005524">
    <property type="term" value="F:ATP binding"/>
    <property type="evidence" value="ECO:0007669"/>
    <property type="project" value="UniProtKB-UniRule"/>
</dbReference>
<feature type="repeat" description="TPR" evidence="7">
    <location>
        <begin position="509"/>
        <end position="542"/>
    </location>
</feature>
<keyword evidence="6 8" id="KW-0067">ATP-binding</keyword>
<evidence type="ECO:0000313" key="11">
    <source>
        <dbReference type="Proteomes" id="UP000178735"/>
    </source>
</evidence>
<accession>A0A1F7WXK6</accession>
<evidence type="ECO:0000256" key="3">
    <source>
        <dbReference type="ARBA" id="ARBA00022679"/>
    </source>
</evidence>
<dbReference type="PANTHER" id="PTHR43289">
    <property type="entry name" value="MITOGEN-ACTIVATED PROTEIN KINASE KINASE KINASE 20-RELATED"/>
    <property type="match status" value="1"/>
</dbReference>
<feature type="repeat" description="TPR" evidence="7">
    <location>
        <begin position="641"/>
        <end position="674"/>
    </location>
</feature>
<evidence type="ECO:0000256" key="1">
    <source>
        <dbReference type="ARBA" id="ARBA00012513"/>
    </source>
</evidence>
<evidence type="ECO:0000256" key="8">
    <source>
        <dbReference type="PROSITE-ProRule" id="PRU10141"/>
    </source>
</evidence>
<dbReference type="Pfam" id="PF00069">
    <property type="entry name" value="Pkinase"/>
    <property type="match status" value="1"/>
</dbReference>
<keyword evidence="7" id="KW-0802">TPR repeat</keyword>
<protein>
    <recommendedName>
        <fullName evidence="1">non-specific serine/threonine protein kinase</fullName>
        <ecNumber evidence="1">2.7.11.1</ecNumber>
    </recommendedName>
</protein>
<feature type="binding site" evidence="8">
    <location>
        <position position="1154"/>
    </location>
    <ligand>
        <name>ATP</name>
        <dbReference type="ChEBI" id="CHEBI:30616"/>
    </ligand>
</feature>
<dbReference type="SUPFAM" id="SSF48452">
    <property type="entry name" value="TPR-like"/>
    <property type="match status" value="2"/>
</dbReference>
<reference evidence="10 11" key="1">
    <citation type="journal article" date="2016" name="Nat. Commun.">
        <title>Thousands of microbial genomes shed light on interconnected biogeochemical processes in an aquifer system.</title>
        <authorList>
            <person name="Anantharaman K."/>
            <person name="Brown C.T."/>
            <person name="Hug L.A."/>
            <person name="Sharon I."/>
            <person name="Castelle C.J."/>
            <person name="Probst A.J."/>
            <person name="Thomas B.C."/>
            <person name="Singh A."/>
            <person name="Wilkins M.J."/>
            <person name="Karaoz U."/>
            <person name="Brodie E.L."/>
            <person name="Williams K.H."/>
            <person name="Hubbard S.S."/>
            <person name="Banfield J.F."/>
        </authorList>
    </citation>
    <scope>NUCLEOTIDE SEQUENCE [LARGE SCALE GENOMIC DNA]</scope>
</reference>
<keyword evidence="2" id="KW-0723">Serine/threonine-protein kinase</keyword>
<keyword evidence="4 8" id="KW-0547">Nucleotide-binding</keyword>
<dbReference type="SMART" id="SM00028">
    <property type="entry name" value="TPR"/>
    <property type="match status" value="4"/>
</dbReference>
<dbReference type="PROSITE" id="PS00107">
    <property type="entry name" value="PROTEIN_KINASE_ATP"/>
    <property type="match status" value="1"/>
</dbReference>
<keyword evidence="5" id="KW-0418">Kinase</keyword>
<sequence length="1381" mass="153138">MLVKKYVTINDSIKLRKASSKKNAGTILQAALFFAFLFFAVTVLPAHAQSLNQYFEQKSNGFISPDLAFFDHNSKPAFVSVDSGTLNAFAIGTESAVWKYKIRANSKLRKLSASFDRSKLLLLHEDNSFDIITLAGGALVYSEAAPSPALLVSPSPGGFVVIKNGAAYEFTDGAGEKLDAIAARDALALDSIITDGGIFYFSILGPSGFEIFGGSSAAGAKKVSGAETAVSFSTKALLYFNVKNGAETLKYAFADNGTVKIYDCHAPEAVYKNEIKTGTPVLALYGCNGLADSSSAVIAKCESSYQGFSDGDFSPLFTLTSKARTSSLPAAIYAKGAGPYFLYYSSNDTIALYDIATKSQAAEFRLEQKPLAAPLCGRYSKDSGAAFFLVPFASSVLCVQIQGLAAAEDFYFSSDMNFAATRMAPAGYGSFAAPEVLKNIDKEKIIEFYNSHKNETHMAAGAFILVLALLFFRKRFRVPGRHSAKNGGEASAGQIERLKEMLASSPENVELILNLIQLLKKEEKYEEAAEYYKNLIKLRPHEEQYYEELLDLRQGYFHFTGELVAIYKKKARIKTVIAAYEGRKASLTPADSNYIFVARILSRLYIEDKPYQGEGQAASPENSKKAIALIEEILKIETNSIDELTTLAALYTKTEEHEKAAETLKKLVEIDRSNNLVNHYSSLFSIYNKLAQPEEAAEIFRVVMELKTSAAETILPLALEYLNESFKNGNKKAVLIYGDCIVSAYNRQKNVNAALGVIDRILAAYPQEKAMLKRKAFLMLENEVETNILDIFKQLCDMFPGDARIKFEYCRLLYKNKKYDESLTIIFDSLKKKETEDKYAELFCLIAGLLIKEKNYQRVIDLAPSAYKLTQKAACLKCLAEAYLKSGDIDRANDIYLKAVELAPDDSEAQKRQKYVKTLIDERGIIEMKTAGTEDIELSIDGEQVAVKRTAIDMESRVQVSPFEIQTAEAKLFYEKGDYKKAIPLFQQLAKTAPESKRALVINIYLINCFLKEGMASAAEKVYDSVDSEAMKLSPGEQLAFKFKAGGIFLENDRLEKAEAVFSDVAAIDMGYKNVGDIISLIKKKIVERQAEAQKFIAAQNAPDDSERTMIATVATETDYIDKRYKILGQLGKGGMGIVYRATDTETGSTVAIKIPILSFKDDRGFMDRFEREADLSSRLKHPNVLNIFSVVKGELPYMVMELLNGRSLKEILKEKKSFTPVEMRDIAVQCCDALAYTHGLNIIHRDIKPENIMIVEQNAVKIMDFGLAKALDESSMTRAGTIMGTFAYISPEQCIGEQVDRRADLYSLGIMLYEMLTGEKPFTSGDYVHQHLKVKPQAPTKKNPLIPYPVEAVVLKCIEKKPQDRYATASDLREALLKIA</sequence>
<dbReference type="InterPro" id="IPR000719">
    <property type="entry name" value="Prot_kinase_dom"/>
</dbReference>
<dbReference type="InterPro" id="IPR017441">
    <property type="entry name" value="Protein_kinase_ATP_BS"/>
</dbReference>
<dbReference type="InterPro" id="IPR008271">
    <property type="entry name" value="Ser/Thr_kinase_AS"/>
</dbReference>
<dbReference type="PROSITE" id="PS50005">
    <property type="entry name" value="TPR"/>
    <property type="match status" value="4"/>
</dbReference>
<dbReference type="Proteomes" id="UP000178735">
    <property type="component" value="Unassembled WGS sequence"/>
</dbReference>
<organism evidence="10 11">
    <name type="scientific">Candidatus Wallbacteria bacterium GWC2_49_35</name>
    <dbReference type="NCBI Taxonomy" id="1817813"/>
    <lineage>
        <taxon>Bacteria</taxon>
        <taxon>Candidatus Walliibacteriota</taxon>
    </lineage>
</organism>
<evidence type="ECO:0000256" key="6">
    <source>
        <dbReference type="ARBA" id="ARBA00022840"/>
    </source>
</evidence>
<proteinExistence type="predicted"/>
<dbReference type="InterPro" id="IPR011990">
    <property type="entry name" value="TPR-like_helical_dom_sf"/>
</dbReference>
<dbReference type="FunFam" id="1.10.510.10:FF:000021">
    <property type="entry name" value="Serine/threonine protein kinase"/>
    <property type="match status" value="1"/>
</dbReference>
<evidence type="ECO:0000256" key="5">
    <source>
        <dbReference type="ARBA" id="ARBA00022777"/>
    </source>
</evidence>
<dbReference type="EMBL" id="MGFH01000040">
    <property type="protein sequence ID" value="OGM07584.1"/>
    <property type="molecule type" value="Genomic_DNA"/>
</dbReference>